<dbReference type="CDD" id="cd00897">
    <property type="entry name" value="UGPase_euk"/>
    <property type="match status" value="1"/>
</dbReference>
<gene>
    <name evidence="6" type="ordered locus">Dret_1572</name>
</gene>
<dbReference type="PIRSF" id="PIRSF000806">
    <property type="entry name" value="UDPGP"/>
    <property type="match status" value="1"/>
</dbReference>
<comment type="similarity">
    <text evidence="1">Belongs to the UDPGP type 1 family.</text>
</comment>
<evidence type="ECO:0000256" key="5">
    <source>
        <dbReference type="PIRSR" id="PIRSR000806-2"/>
    </source>
</evidence>
<dbReference type="InterPro" id="IPR002618">
    <property type="entry name" value="UDPGP_fam"/>
</dbReference>
<feature type="binding site" evidence="5">
    <location>
        <position position="219"/>
    </location>
    <ligand>
        <name>UTP</name>
        <dbReference type="ChEBI" id="CHEBI:46398"/>
    </ligand>
</feature>
<evidence type="ECO:0000256" key="2">
    <source>
        <dbReference type="ARBA" id="ARBA00022679"/>
    </source>
</evidence>
<feature type="binding site" evidence="5">
    <location>
        <position position="364"/>
    </location>
    <ligand>
        <name>UTP</name>
        <dbReference type="ChEBI" id="CHEBI:46398"/>
    </ligand>
</feature>
<evidence type="ECO:0000256" key="1">
    <source>
        <dbReference type="ARBA" id="ARBA00010401"/>
    </source>
</evidence>
<dbReference type="Gene3D" id="2.160.10.10">
    <property type="entry name" value="Hexapeptide repeat proteins"/>
    <property type="match status" value="1"/>
</dbReference>
<reference evidence="7" key="1">
    <citation type="submission" date="2009-09" db="EMBL/GenBank/DDBJ databases">
        <title>The complete chromosome of Desulfohalobium retbaense DSM 5692.</title>
        <authorList>
            <consortium name="US DOE Joint Genome Institute (JGI-PGF)"/>
            <person name="Lucas S."/>
            <person name="Copeland A."/>
            <person name="Lapidus A."/>
            <person name="Glavina del Rio T."/>
            <person name="Dalin E."/>
            <person name="Tice H."/>
            <person name="Bruce D."/>
            <person name="Goodwin L."/>
            <person name="Pitluck S."/>
            <person name="Kyrpides N."/>
            <person name="Mavromatis K."/>
            <person name="Ivanova N."/>
            <person name="Mikhailova N."/>
            <person name="Munk A.C."/>
            <person name="Brettin T."/>
            <person name="Detter J.C."/>
            <person name="Han C."/>
            <person name="Tapia R."/>
            <person name="Larimer F."/>
            <person name="Land M."/>
            <person name="Hauser L."/>
            <person name="Markowitz V."/>
            <person name="Cheng J.-F."/>
            <person name="Hugenholtz P."/>
            <person name="Woyke T."/>
            <person name="Wu D."/>
            <person name="Spring S."/>
            <person name="Klenk H.-P."/>
            <person name="Eisen J.A."/>
        </authorList>
    </citation>
    <scope>NUCLEOTIDE SEQUENCE [LARGE SCALE GENOMIC DNA]</scope>
    <source>
        <strain evidence="7">DSM 5692</strain>
    </source>
</reference>
<evidence type="ECO:0000313" key="7">
    <source>
        <dbReference type="Proteomes" id="UP000001052"/>
    </source>
</evidence>
<dbReference type="KEGG" id="drt:Dret_1572"/>
<dbReference type="eggNOG" id="COG4284">
    <property type="taxonomic scope" value="Bacteria"/>
</dbReference>
<sequence length="472" mass="52487">MSDTANFQPFAAKMHNAGLRPELIDLFREYYQQLASGHTGKLSEAAIRPLDKANDLLHQDDLTAEAGTNGRHTLDQTVMIKLNGGLGTSMGMPYAKSLLEVKQGNNFLDVIVMQCNGCDGQLQYSIPLALMDSFATHQETNDYLQQQGIRLGQDVFTFLQHKFPKIRQDTLEPATYPEDPELEWNPPGHGDIYAALETSGLLNQLLSDGYRYAFVSNSDNLGAVVDSRLLGAFADSGTPFMIEVCRRTGADTKGGHLARHKDGRLILREIAQCPDEELDAFQDVERFKYFNTNNIWIDLQQLRDFIDAHGFPQLPIIVNPKTVNPRDENSTPVFQIETAMGAAVAAFPGALAVQVNRDRFIPVKKTNDLLAVWSDCYIFTPDCRIVPNPERRLGTIVIKLDSTYFKKIEQLTERFQHGAPSLVACSSLTIHGDFAFGPNVVCRDDVVLENRGTEQVVIPEGTVLEGKQVWGA</sequence>
<reference evidence="6 7" key="2">
    <citation type="journal article" date="2010" name="Stand. Genomic Sci.">
        <title>Complete genome sequence of Desulfohalobium retbaense type strain (HR(100)).</title>
        <authorList>
            <person name="Spring S."/>
            <person name="Nolan M."/>
            <person name="Lapidus A."/>
            <person name="Glavina Del Rio T."/>
            <person name="Copeland A."/>
            <person name="Tice H."/>
            <person name="Cheng J.F."/>
            <person name="Lucas S."/>
            <person name="Land M."/>
            <person name="Chen F."/>
            <person name="Bruce D."/>
            <person name="Goodwin L."/>
            <person name="Pitluck S."/>
            <person name="Ivanova N."/>
            <person name="Mavromatis K."/>
            <person name="Mikhailova N."/>
            <person name="Pati A."/>
            <person name="Chen A."/>
            <person name="Palaniappan K."/>
            <person name="Hauser L."/>
            <person name="Chang Y.J."/>
            <person name="Jeffries C.D."/>
            <person name="Munk C."/>
            <person name="Kiss H."/>
            <person name="Chain P."/>
            <person name="Han C."/>
            <person name="Brettin T."/>
            <person name="Detter J.C."/>
            <person name="Schuler E."/>
            <person name="Goker M."/>
            <person name="Rohde M."/>
            <person name="Bristow J."/>
            <person name="Eisen J.A."/>
            <person name="Markowitz V."/>
            <person name="Hugenholtz P."/>
            <person name="Kyrpides N.C."/>
            <person name="Klenk H.P."/>
        </authorList>
    </citation>
    <scope>NUCLEOTIDE SEQUENCE [LARGE SCALE GENOMIC DNA]</scope>
    <source>
        <strain evidence="6 7">DSM 5692</strain>
    </source>
</reference>
<keyword evidence="2 6" id="KW-0808">Transferase</keyword>
<dbReference type="Gene3D" id="3.90.550.10">
    <property type="entry name" value="Spore Coat Polysaccharide Biosynthesis Protein SpsA, Chain A"/>
    <property type="match status" value="1"/>
</dbReference>
<dbReference type="RefSeq" id="WP_015752000.1">
    <property type="nucleotide sequence ID" value="NC_013223.1"/>
</dbReference>
<dbReference type="InterPro" id="IPR016267">
    <property type="entry name" value="UDPGP_trans"/>
</dbReference>
<evidence type="ECO:0000313" key="6">
    <source>
        <dbReference type="EMBL" id="ACV68856.1"/>
    </source>
</evidence>
<proteinExistence type="inferred from homology"/>
<dbReference type="GO" id="GO:0003983">
    <property type="term" value="F:UTP:glucose-1-phosphate uridylyltransferase activity"/>
    <property type="evidence" value="ECO:0007669"/>
    <property type="project" value="UniProtKB-EC"/>
</dbReference>
<dbReference type="Pfam" id="PF01704">
    <property type="entry name" value="UDPGP"/>
    <property type="match status" value="1"/>
</dbReference>
<dbReference type="Proteomes" id="UP000001052">
    <property type="component" value="Chromosome"/>
</dbReference>
<dbReference type="GO" id="GO:0006011">
    <property type="term" value="P:UDP-alpha-D-glucose metabolic process"/>
    <property type="evidence" value="ECO:0007669"/>
    <property type="project" value="InterPro"/>
</dbReference>
<keyword evidence="7" id="KW-1185">Reference proteome</keyword>
<evidence type="ECO:0000256" key="4">
    <source>
        <dbReference type="PIRSR" id="PIRSR000806-1"/>
    </source>
</evidence>
<dbReference type="SUPFAM" id="SSF53448">
    <property type="entry name" value="Nucleotide-diphospho-sugar transferases"/>
    <property type="match status" value="1"/>
</dbReference>
<dbReference type="HOGENOM" id="CLU_023632_1_0_7"/>
<feature type="binding site" evidence="5">
    <location>
        <position position="96"/>
    </location>
    <ligand>
        <name>UTP</name>
        <dbReference type="ChEBI" id="CHEBI:46398"/>
    </ligand>
</feature>
<feature type="binding site" evidence="5">
    <location>
        <position position="160"/>
    </location>
    <ligand>
        <name>UTP</name>
        <dbReference type="ChEBI" id="CHEBI:46398"/>
    </ligand>
</feature>
<evidence type="ECO:0000256" key="3">
    <source>
        <dbReference type="ARBA" id="ARBA00022695"/>
    </source>
</evidence>
<keyword evidence="3 6" id="KW-0548">Nucleotidyltransferase</keyword>
<feature type="binding site" evidence="5">
    <location>
        <position position="188"/>
    </location>
    <ligand>
        <name>UTP</name>
        <dbReference type="ChEBI" id="CHEBI:46398"/>
    </ligand>
</feature>
<dbReference type="STRING" id="485915.Dret_1572"/>
<protein>
    <submittedName>
        <fullName evidence="6">UTP--glucose-1-phosphate uridylyltransferase</fullName>
        <ecNumber evidence="6">2.7.7.9</ecNumber>
    </submittedName>
</protein>
<dbReference type="InterPro" id="IPR029044">
    <property type="entry name" value="Nucleotide-diphossugar_trans"/>
</dbReference>
<feature type="binding site" evidence="4">
    <location>
        <position position="189"/>
    </location>
    <ligand>
        <name>substrate</name>
    </ligand>
</feature>
<dbReference type="OrthoDB" id="9804758at2"/>
<dbReference type="PANTHER" id="PTHR43511">
    <property type="match status" value="1"/>
</dbReference>
<dbReference type="EMBL" id="CP001734">
    <property type="protein sequence ID" value="ACV68856.1"/>
    <property type="molecule type" value="Genomic_DNA"/>
</dbReference>
<accession>C8X359</accession>
<dbReference type="EC" id="2.7.7.9" evidence="6"/>
<name>C8X359_DESRD</name>
<dbReference type="AlphaFoldDB" id="C8X359"/>
<organism evidence="6 7">
    <name type="scientific">Desulfohalobium retbaense (strain ATCC 49708 / DSM 5692 / JCM 16813 / HR100)</name>
    <dbReference type="NCBI Taxonomy" id="485915"/>
    <lineage>
        <taxon>Bacteria</taxon>
        <taxon>Pseudomonadati</taxon>
        <taxon>Thermodesulfobacteriota</taxon>
        <taxon>Desulfovibrionia</taxon>
        <taxon>Desulfovibrionales</taxon>
        <taxon>Desulfohalobiaceae</taxon>
        <taxon>Desulfohalobium</taxon>
    </lineage>
</organism>